<dbReference type="AlphaFoldDB" id="A0A8D8CAL8"/>
<keyword evidence="2" id="KW-0812">Transmembrane</keyword>
<dbReference type="EMBL" id="HBUE01117627">
    <property type="protein sequence ID" value="CAG6491034.1"/>
    <property type="molecule type" value="Transcribed_RNA"/>
</dbReference>
<feature type="compositionally biased region" description="Basic and acidic residues" evidence="1">
    <location>
        <begin position="131"/>
        <end position="145"/>
    </location>
</feature>
<accession>A0A8D8CAL8</accession>
<evidence type="ECO:0000256" key="1">
    <source>
        <dbReference type="SAM" id="MobiDB-lite"/>
    </source>
</evidence>
<keyword evidence="2" id="KW-0472">Membrane</keyword>
<evidence type="ECO:0000256" key="2">
    <source>
        <dbReference type="SAM" id="Phobius"/>
    </source>
</evidence>
<organism evidence="3">
    <name type="scientific">Culex pipiens</name>
    <name type="common">House mosquito</name>
    <dbReference type="NCBI Taxonomy" id="7175"/>
    <lineage>
        <taxon>Eukaryota</taxon>
        <taxon>Metazoa</taxon>
        <taxon>Ecdysozoa</taxon>
        <taxon>Arthropoda</taxon>
        <taxon>Hexapoda</taxon>
        <taxon>Insecta</taxon>
        <taxon>Pterygota</taxon>
        <taxon>Neoptera</taxon>
        <taxon>Endopterygota</taxon>
        <taxon>Diptera</taxon>
        <taxon>Nematocera</taxon>
        <taxon>Culicoidea</taxon>
        <taxon>Culicidae</taxon>
        <taxon>Culicinae</taxon>
        <taxon>Culicini</taxon>
        <taxon>Culex</taxon>
        <taxon>Culex</taxon>
    </lineage>
</organism>
<feature type="compositionally biased region" description="Basic and acidic residues" evidence="1">
    <location>
        <begin position="104"/>
        <end position="113"/>
    </location>
</feature>
<name>A0A8D8CAL8_CULPI</name>
<protein>
    <submittedName>
        <fullName evidence="3">(northern house mosquito) hypothetical protein</fullName>
    </submittedName>
</protein>
<feature type="compositionally biased region" description="Low complexity" evidence="1">
    <location>
        <begin position="116"/>
        <end position="125"/>
    </location>
</feature>
<proteinExistence type="predicted"/>
<keyword evidence="2" id="KW-1133">Transmembrane helix</keyword>
<evidence type="ECO:0000313" key="3">
    <source>
        <dbReference type="EMBL" id="CAG6491034.1"/>
    </source>
</evidence>
<feature type="region of interest" description="Disordered" evidence="1">
    <location>
        <begin position="104"/>
        <end position="145"/>
    </location>
</feature>
<sequence length="145" mass="17320">MVAIYLLFVHDIRTFLVIFFFSIWCKYKYDRFFAIIFCETFGISLDFENFPPCLIILSSRSREFRTIYLTQHTSWLANRDTVIAAKLLTAMNANEMKRIEKKIMKRERKETKKNSSKTQSQSLSTTHHRSRLTEKTNEDLVRESF</sequence>
<reference evidence="3" key="1">
    <citation type="submission" date="2021-05" db="EMBL/GenBank/DDBJ databases">
        <authorList>
            <person name="Alioto T."/>
            <person name="Alioto T."/>
            <person name="Gomez Garrido J."/>
        </authorList>
    </citation>
    <scope>NUCLEOTIDE SEQUENCE</scope>
</reference>
<feature type="transmembrane region" description="Helical" evidence="2">
    <location>
        <begin position="6"/>
        <end position="25"/>
    </location>
</feature>